<dbReference type="InterPro" id="IPR035903">
    <property type="entry name" value="HesB-like_dom_sf"/>
</dbReference>
<dbReference type="Gene3D" id="2.60.300.12">
    <property type="entry name" value="HesB-like domain"/>
    <property type="match status" value="1"/>
</dbReference>
<sequence length="94" mass="10284">MLTMTENARDILRKIPDQPDQPAGAGLRIARSRGSRSTFTTALADAPRRGDEIVDHDGARVFLGPVAARRFTDARLDARTDVVGRIQFVVKHGS</sequence>
<dbReference type="Proteomes" id="UP001501771">
    <property type="component" value="Unassembled WGS sequence"/>
</dbReference>
<protein>
    <recommendedName>
        <fullName evidence="4">Fe-S cluster assembly protein HesB</fullName>
    </recommendedName>
</protein>
<evidence type="ECO:0000256" key="1">
    <source>
        <dbReference type="SAM" id="MobiDB-lite"/>
    </source>
</evidence>
<name>A0ABN3A1F5_9ACTN</name>
<dbReference type="EMBL" id="BAAAQR010000012">
    <property type="protein sequence ID" value="GAA2151947.1"/>
    <property type="molecule type" value="Genomic_DNA"/>
</dbReference>
<organism evidence="2 3">
    <name type="scientific">Nocardioides koreensis</name>
    <dbReference type="NCBI Taxonomy" id="433651"/>
    <lineage>
        <taxon>Bacteria</taxon>
        <taxon>Bacillati</taxon>
        <taxon>Actinomycetota</taxon>
        <taxon>Actinomycetes</taxon>
        <taxon>Propionibacteriales</taxon>
        <taxon>Nocardioidaceae</taxon>
        <taxon>Nocardioides</taxon>
    </lineage>
</organism>
<evidence type="ECO:0000313" key="3">
    <source>
        <dbReference type="Proteomes" id="UP001501771"/>
    </source>
</evidence>
<dbReference type="SUPFAM" id="SSF89360">
    <property type="entry name" value="HesB-like domain"/>
    <property type="match status" value="1"/>
</dbReference>
<evidence type="ECO:0008006" key="4">
    <source>
        <dbReference type="Google" id="ProtNLM"/>
    </source>
</evidence>
<proteinExistence type="predicted"/>
<gene>
    <name evidence="2" type="ORF">GCM10009844_34720</name>
</gene>
<evidence type="ECO:0000313" key="2">
    <source>
        <dbReference type="EMBL" id="GAA2151947.1"/>
    </source>
</evidence>
<feature type="region of interest" description="Disordered" evidence="1">
    <location>
        <begin position="1"/>
        <end position="25"/>
    </location>
</feature>
<dbReference type="RefSeq" id="WP_344155172.1">
    <property type="nucleotide sequence ID" value="NZ_BAAAQR010000012.1"/>
</dbReference>
<reference evidence="2 3" key="1">
    <citation type="journal article" date="2019" name="Int. J. Syst. Evol. Microbiol.">
        <title>The Global Catalogue of Microorganisms (GCM) 10K type strain sequencing project: providing services to taxonomists for standard genome sequencing and annotation.</title>
        <authorList>
            <consortium name="The Broad Institute Genomics Platform"/>
            <consortium name="The Broad Institute Genome Sequencing Center for Infectious Disease"/>
            <person name="Wu L."/>
            <person name="Ma J."/>
        </authorList>
    </citation>
    <scope>NUCLEOTIDE SEQUENCE [LARGE SCALE GENOMIC DNA]</scope>
    <source>
        <strain evidence="2 3">JCM 16022</strain>
    </source>
</reference>
<keyword evidence="3" id="KW-1185">Reference proteome</keyword>
<feature type="compositionally biased region" description="Basic and acidic residues" evidence="1">
    <location>
        <begin position="7"/>
        <end position="17"/>
    </location>
</feature>
<accession>A0ABN3A1F5</accession>
<comment type="caution">
    <text evidence="2">The sequence shown here is derived from an EMBL/GenBank/DDBJ whole genome shotgun (WGS) entry which is preliminary data.</text>
</comment>